<dbReference type="InterPro" id="IPR056575">
    <property type="entry name" value="WH_MCM3_C"/>
</dbReference>
<dbReference type="GO" id="GO:0017116">
    <property type="term" value="F:single-stranded DNA helicase activity"/>
    <property type="evidence" value="ECO:0007669"/>
    <property type="project" value="EnsemblFungi"/>
</dbReference>
<dbReference type="GO" id="GO:0003682">
    <property type="term" value="F:chromatin binding"/>
    <property type="evidence" value="ECO:0007669"/>
    <property type="project" value="EnsemblFungi"/>
</dbReference>
<dbReference type="GO" id="GO:0031509">
    <property type="term" value="P:subtelomeric heterochromatin formation"/>
    <property type="evidence" value="ECO:0007669"/>
    <property type="project" value="EnsemblFungi"/>
</dbReference>
<feature type="region of interest" description="Disordered" evidence="13">
    <location>
        <begin position="721"/>
        <end position="759"/>
    </location>
</feature>
<evidence type="ECO:0000256" key="1">
    <source>
        <dbReference type="ARBA" id="ARBA00004123"/>
    </source>
</evidence>
<accession>A0A1E4TW57</accession>
<dbReference type="InterPro" id="IPR041562">
    <property type="entry name" value="MCM_lid"/>
</dbReference>
<dbReference type="SUPFAM" id="SSF52540">
    <property type="entry name" value="P-loop containing nucleoside triphosphate hydrolases"/>
    <property type="match status" value="1"/>
</dbReference>
<dbReference type="Gene3D" id="2.40.50.140">
    <property type="entry name" value="Nucleic acid-binding proteins"/>
    <property type="match status" value="1"/>
</dbReference>
<dbReference type="Pfam" id="PF23191">
    <property type="entry name" value="WHD_MCM3_C"/>
    <property type="match status" value="1"/>
</dbReference>
<dbReference type="PANTHER" id="PTHR11630:SF46">
    <property type="entry name" value="DNA REPLICATION LICENSING FACTOR MCM3-RELATED"/>
    <property type="match status" value="1"/>
</dbReference>
<dbReference type="GO" id="GO:0003697">
    <property type="term" value="F:single-stranded DNA binding"/>
    <property type="evidence" value="ECO:0007669"/>
    <property type="project" value="TreeGrafter"/>
</dbReference>
<evidence type="ECO:0000313" key="16">
    <source>
        <dbReference type="Proteomes" id="UP000094236"/>
    </source>
</evidence>
<feature type="region of interest" description="Disordered" evidence="13">
    <location>
        <begin position="674"/>
        <end position="709"/>
    </location>
</feature>
<dbReference type="InterPro" id="IPR003593">
    <property type="entry name" value="AAA+_ATPase"/>
</dbReference>
<dbReference type="GO" id="GO:0003688">
    <property type="term" value="F:DNA replication origin binding"/>
    <property type="evidence" value="ECO:0007669"/>
    <property type="project" value="EnsemblFungi"/>
</dbReference>
<sequence>MDTTIEENSTDVVFSDRVRRFQEFLDSSESATDYKELIKKLLMKSERRLCVSIDEVRDFDKDFWTGLLETPSEFLPAAERALKDTIMVIYNPMDFPNCDLSADSDFYLSFRGSFGDHQLTPRSINSSYLSKMVSIEGIVTKASLIRPKIIKSVHFCDTTGRFHQREYRDQTTSFNPITTSAIYPTEDADGNKLITEYGFSKYRDHQIITVQELPELAPAGQLPRSLDIIVDDDLADQVKPGDRLQVIGVYRSLGSGFNSSTFRRIILANSIYLLKEIKTNNSNITDNILRTINILSKKKSIFDILSESLAPSIFGHEYIKKAILLMLMGGTEKILRNGSHLRGDINILMVGDPSTAKSQMLRFVLNTASLAIATTGRGSSGVGLTAAVTTDKETGERKLEAGAMVLADRGVVCIDEFDKMSDADRVAIHEVMEQQTITISKAGIHTSLNARCSVIAAANPVYGQYDLYKSPQQNIALPDSLLSRFDVLFIVTDDISDIKDRRISEHVLQMHRYIPPGYEEGEPLREKRNATLSAGEQAFMSHKGGEDGNLEDGEEEKIFLKGSENSRKKIIVSISFLKKYIQYAKQRIKPVLTSKASAKIVKFYGELRNDAAENNNSKTSPITARTLETIIRLSTAHAKVRLSQTVEPKDVKVAEEILRYSLFKEVVKDSRKKIKKRKLQEEKNKEYDSSDSEEEGNYVSESESDVVLSEEDAGYVPKPVTARQQSLAQQRRQQTSTTETTFSQGEAAPEEEVEHLTTDLQRSQISDIPGIAPIATETAVPLASTATQPPAQTEISPSRLTIFTKIMSKLIHQTDLFSNDDSSCELNKLLGAINSSPEIEDENSFNDDEFLIALHKMQDKNQIMVSDGKVYKI</sequence>
<evidence type="ECO:0000256" key="11">
    <source>
        <dbReference type="RuleBase" id="RU004070"/>
    </source>
</evidence>
<dbReference type="GO" id="GO:0043596">
    <property type="term" value="C:nuclear replication fork"/>
    <property type="evidence" value="ECO:0007669"/>
    <property type="project" value="EnsemblFungi"/>
</dbReference>
<dbReference type="GO" id="GO:0000785">
    <property type="term" value="C:chromatin"/>
    <property type="evidence" value="ECO:0007669"/>
    <property type="project" value="EnsemblFungi"/>
</dbReference>
<dbReference type="PROSITE" id="PS50051">
    <property type="entry name" value="MCM_2"/>
    <property type="match status" value="1"/>
</dbReference>
<dbReference type="PRINTS" id="PR01657">
    <property type="entry name" value="MCMFAMILY"/>
</dbReference>
<comment type="subunit">
    <text evidence="12">Component of the MCM2-7 complex.</text>
</comment>
<dbReference type="InterPro" id="IPR001208">
    <property type="entry name" value="MCM_dom"/>
</dbReference>
<dbReference type="GO" id="GO:0006279">
    <property type="term" value="P:premeiotic DNA replication"/>
    <property type="evidence" value="ECO:0007669"/>
    <property type="project" value="EnsemblFungi"/>
</dbReference>
<evidence type="ECO:0000256" key="13">
    <source>
        <dbReference type="SAM" id="MobiDB-lite"/>
    </source>
</evidence>
<evidence type="ECO:0000256" key="7">
    <source>
        <dbReference type="ARBA" id="ARBA00022840"/>
    </source>
</evidence>
<dbReference type="Pfam" id="PF14551">
    <property type="entry name" value="MCM_N"/>
    <property type="match status" value="1"/>
</dbReference>
<dbReference type="InterPro" id="IPR008046">
    <property type="entry name" value="Mcm3"/>
</dbReference>
<comment type="function">
    <text evidence="12">Acts as component of the MCM2-7 complex (MCM complex) which is the replicative helicase essential for 'once per cell cycle' DNA replication initiation and elongation in eukaryotic cells. The active ATPase sites in the MCM2-7 ring are formed through the interaction surfaces of two neighboring subunits such that a critical structure of a conserved arginine finger motif is provided in trans relative to the ATP-binding site of the Walker A box of the adjacent subunit. The six ATPase active sites, however, are likely to contribute differentially to the complex helicase activity.</text>
</comment>
<dbReference type="GO" id="GO:0071162">
    <property type="term" value="C:CMG complex"/>
    <property type="evidence" value="ECO:0007669"/>
    <property type="project" value="EnsemblFungi"/>
</dbReference>
<dbReference type="Gene3D" id="3.30.1640.10">
    <property type="entry name" value="mini-chromosome maintenance (MCM) complex, chain A, domain 1"/>
    <property type="match status" value="1"/>
</dbReference>
<dbReference type="GO" id="GO:0030466">
    <property type="term" value="P:silent mating-type cassette heterochromatin formation"/>
    <property type="evidence" value="ECO:0007669"/>
    <property type="project" value="EnsemblFungi"/>
</dbReference>
<dbReference type="GO" id="GO:0000727">
    <property type="term" value="P:double-strand break repair via break-induced replication"/>
    <property type="evidence" value="ECO:0007669"/>
    <property type="project" value="EnsemblFungi"/>
</dbReference>
<dbReference type="GO" id="GO:0005737">
    <property type="term" value="C:cytoplasm"/>
    <property type="evidence" value="ECO:0007669"/>
    <property type="project" value="EnsemblFungi"/>
</dbReference>
<comment type="subcellular location">
    <subcellularLocation>
        <location evidence="1 12">Nucleus</location>
    </subcellularLocation>
</comment>
<dbReference type="CDD" id="cd17754">
    <property type="entry name" value="MCM3"/>
    <property type="match status" value="1"/>
</dbReference>
<keyword evidence="6 12" id="KW-0347">Helicase</keyword>
<dbReference type="GO" id="GO:1904931">
    <property type="term" value="F:MCM complex binding"/>
    <property type="evidence" value="ECO:0007669"/>
    <property type="project" value="EnsemblFungi"/>
</dbReference>
<evidence type="ECO:0000256" key="12">
    <source>
        <dbReference type="RuleBase" id="RU368061"/>
    </source>
</evidence>
<comment type="similarity">
    <text evidence="2 11">Belongs to the MCM family.</text>
</comment>
<feature type="domain" description="MCM C-terminal AAA(+) ATPase" evidence="14">
    <location>
        <begin position="301"/>
        <end position="507"/>
    </location>
</feature>
<dbReference type="GO" id="GO:0006271">
    <property type="term" value="P:DNA strand elongation involved in DNA replication"/>
    <property type="evidence" value="ECO:0007669"/>
    <property type="project" value="EnsemblFungi"/>
</dbReference>
<dbReference type="PRINTS" id="PR01659">
    <property type="entry name" value="MCMPROTEIN3"/>
</dbReference>
<dbReference type="Pfam" id="PF17855">
    <property type="entry name" value="MCM_lid"/>
    <property type="match status" value="1"/>
</dbReference>
<proteinExistence type="inferred from homology"/>
<dbReference type="SMART" id="SM00382">
    <property type="entry name" value="AAA"/>
    <property type="match status" value="1"/>
</dbReference>
<dbReference type="STRING" id="669874.A0A1E4TW57"/>
<evidence type="ECO:0000256" key="2">
    <source>
        <dbReference type="ARBA" id="ARBA00008010"/>
    </source>
</evidence>
<evidence type="ECO:0000256" key="8">
    <source>
        <dbReference type="ARBA" id="ARBA00023125"/>
    </source>
</evidence>
<keyword evidence="16" id="KW-1185">Reference proteome</keyword>
<dbReference type="FunFam" id="2.20.28.10:FF:000008">
    <property type="entry name" value="DNA helicase"/>
    <property type="match status" value="1"/>
</dbReference>
<keyword evidence="8 11" id="KW-0238">DNA-binding</keyword>
<dbReference type="GO" id="GO:0042555">
    <property type="term" value="C:MCM complex"/>
    <property type="evidence" value="ECO:0007669"/>
    <property type="project" value="UniProtKB-UniRule"/>
</dbReference>
<evidence type="ECO:0000256" key="5">
    <source>
        <dbReference type="ARBA" id="ARBA00022801"/>
    </source>
</evidence>
<dbReference type="InterPro" id="IPR033762">
    <property type="entry name" value="MCM_OB"/>
</dbReference>
<dbReference type="SUPFAM" id="SSF50249">
    <property type="entry name" value="Nucleic acid-binding proteins"/>
    <property type="match status" value="1"/>
</dbReference>
<evidence type="ECO:0000256" key="4">
    <source>
        <dbReference type="ARBA" id="ARBA00022741"/>
    </source>
</evidence>
<dbReference type="InterPro" id="IPR027417">
    <property type="entry name" value="P-loop_NTPase"/>
</dbReference>
<dbReference type="EC" id="3.6.4.12" evidence="12"/>
<dbReference type="Proteomes" id="UP000094236">
    <property type="component" value="Unassembled WGS sequence"/>
</dbReference>
<dbReference type="Gene3D" id="2.20.28.10">
    <property type="match status" value="1"/>
</dbReference>
<dbReference type="GO" id="GO:0000781">
    <property type="term" value="C:chromosome, telomeric region"/>
    <property type="evidence" value="ECO:0007669"/>
    <property type="project" value="GOC"/>
</dbReference>
<dbReference type="AlphaFoldDB" id="A0A1E4TW57"/>
<dbReference type="GO" id="GO:0016887">
    <property type="term" value="F:ATP hydrolysis activity"/>
    <property type="evidence" value="ECO:0007669"/>
    <property type="project" value="EnsemblFungi"/>
</dbReference>
<feature type="compositionally biased region" description="Basic and acidic residues" evidence="13">
    <location>
        <begin position="679"/>
        <end position="688"/>
    </location>
</feature>
<evidence type="ECO:0000256" key="3">
    <source>
        <dbReference type="ARBA" id="ARBA00022705"/>
    </source>
</evidence>
<evidence type="ECO:0000259" key="14">
    <source>
        <dbReference type="PROSITE" id="PS50051"/>
    </source>
</evidence>
<evidence type="ECO:0000313" key="15">
    <source>
        <dbReference type="EMBL" id="ODV95967.1"/>
    </source>
</evidence>
<keyword evidence="5 12" id="KW-0378">Hydrolase</keyword>
<reference evidence="16" key="1">
    <citation type="submission" date="2016-05" db="EMBL/GenBank/DDBJ databases">
        <title>Comparative genomics of biotechnologically important yeasts.</title>
        <authorList>
            <consortium name="DOE Joint Genome Institute"/>
            <person name="Riley R."/>
            <person name="Haridas S."/>
            <person name="Wolfe K.H."/>
            <person name="Lopes M.R."/>
            <person name="Hittinger C.T."/>
            <person name="Goker M."/>
            <person name="Salamov A."/>
            <person name="Wisecaver J."/>
            <person name="Long T.M."/>
            <person name="Aerts A.L."/>
            <person name="Barry K."/>
            <person name="Choi C."/>
            <person name="Clum A."/>
            <person name="Coughlan A.Y."/>
            <person name="Deshpande S."/>
            <person name="Douglass A.P."/>
            <person name="Hanson S.J."/>
            <person name="Klenk H.-P."/>
            <person name="Labutti K."/>
            <person name="Lapidus A."/>
            <person name="Lindquist E."/>
            <person name="Lipzen A."/>
            <person name="Meier-Kolthoff J.P."/>
            <person name="Ohm R.A."/>
            <person name="Otillar R.P."/>
            <person name="Pangilinan J."/>
            <person name="Peng Y."/>
            <person name="Rokas A."/>
            <person name="Rosa C.A."/>
            <person name="Scheuner C."/>
            <person name="Sibirny A.A."/>
            <person name="Slot J.C."/>
            <person name="Stielow J.B."/>
            <person name="Sun H."/>
            <person name="Kurtzman C.P."/>
            <person name="Blackwell M."/>
            <person name="Grigoriev I.V."/>
            <person name="Jeffries T.W."/>
        </authorList>
    </citation>
    <scope>NUCLEOTIDE SEQUENCE [LARGE SCALE GENOMIC DNA]</scope>
    <source>
        <strain evidence="16">NRRL Y-2460</strain>
    </source>
</reference>
<name>A0A1E4TW57_PACTA</name>
<evidence type="ECO:0000256" key="10">
    <source>
        <dbReference type="ARBA" id="ARBA00047995"/>
    </source>
</evidence>
<feature type="compositionally biased region" description="Acidic residues" evidence="13">
    <location>
        <begin position="689"/>
        <end position="709"/>
    </location>
</feature>
<keyword evidence="7 11" id="KW-0067">ATP-binding</keyword>
<evidence type="ECO:0000256" key="6">
    <source>
        <dbReference type="ARBA" id="ARBA00022806"/>
    </source>
</evidence>
<protein>
    <recommendedName>
        <fullName evidence="12">DNA replication licensing factor MCM3</fullName>
        <ecNumber evidence="12">3.6.4.12</ecNumber>
    </recommendedName>
</protein>
<dbReference type="InterPro" id="IPR012340">
    <property type="entry name" value="NA-bd_OB-fold"/>
</dbReference>
<dbReference type="Pfam" id="PF17207">
    <property type="entry name" value="MCM_OB"/>
    <property type="match status" value="1"/>
</dbReference>
<dbReference type="GO" id="GO:1902975">
    <property type="term" value="P:mitotic DNA replication initiation"/>
    <property type="evidence" value="ECO:0007669"/>
    <property type="project" value="EnsemblFungi"/>
</dbReference>
<dbReference type="SMART" id="SM00350">
    <property type="entry name" value="MCM"/>
    <property type="match status" value="1"/>
</dbReference>
<dbReference type="GO" id="GO:0006267">
    <property type="term" value="P:pre-replicative complex assembly involved in nuclear cell cycle DNA replication"/>
    <property type="evidence" value="ECO:0007669"/>
    <property type="project" value="EnsemblFungi"/>
</dbReference>
<gene>
    <name evidence="15" type="ORF">PACTADRAFT_49394</name>
</gene>
<organism evidence="15 16">
    <name type="scientific">Pachysolen tannophilus NRRL Y-2460</name>
    <dbReference type="NCBI Taxonomy" id="669874"/>
    <lineage>
        <taxon>Eukaryota</taxon>
        <taxon>Fungi</taxon>
        <taxon>Dikarya</taxon>
        <taxon>Ascomycota</taxon>
        <taxon>Saccharomycotina</taxon>
        <taxon>Pichiomycetes</taxon>
        <taxon>Pachysolenaceae</taxon>
        <taxon>Pachysolen</taxon>
    </lineage>
</organism>
<dbReference type="InterPro" id="IPR031327">
    <property type="entry name" value="MCM"/>
</dbReference>
<dbReference type="PANTHER" id="PTHR11630">
    <property type="entry name" value="DNA REPLICATION LICENSING FACTOR MCM FAMILY MEMBER"/>
    <property type="match status" value="1"/>
</dbReference>
<dbReference type="OrthoDB" id="1882346at2759"/>
<comment type="catalytic activity">
    <reaction evidence="10 12">
        <text>ATP + H2O = ADP + phosphate + H(+)</text>
        <dbReference type="Rhea" id="RHEA:13065"/>
        <dbReference type="ChEBI" id="CHEBI:15377"/>
        <dbReference type="ChEBI" id="CHEBI:15378"/>
        <dbReference type="ChEBI" id="CHEBI:30616"/>
        <dbReference type="ChEBI" id="CHEBI:43474"/>
        <dbReference type="ChEBI" id="CHEBI:456216"/>
        <dbReference type="EC" id="3.6.4.12"/>
    </reaction>
</comment>
<keyword evidence="9 12" id="KW-0539">Nucleus</keyword>
<dbReference type="PROSITE" id="PS00847">
    <property type="entry name" value="MCM_1"/>
    <property type="match status" value="1"/>
</dbReference>
<dbReference type="InterPro" id="IPR018525">
    <property type="entry name" value="MCM_CS"/>
</dbReference>
<dbReference type="GO" id="GO:0005524">
    <property type="term" value="F:ATP binding"/>
    <property type="evidence" value="ECO:0007669"/>
    <property type="project" value="UniProtKB-UniRule"/>
</dbReference>
<evidence type="ECO:0000256" key="9">
    <source>
        <dbReference type="ARBA" id="ARBA00023242"/>
    </source>
</evidence>
<dbReference type="Gene3D" id="3.40.50.300">
    <property type="entry name" value="P-loop containing nucleotide triphosphate hydrolases"/>
    <property type="match status" value="1"/>
</dbReference>
<keyword evidence="3 12" id="KW-0235">DNA replication</keyword>
<keyword evidence="4 11" id="KW-0547">Nucleotide-binding</keyword>
<feature type="compositionally biased region" description="Low complexity" evidence="13">
    <location>
        <begin position="721"/>
        <end position="744"/>
    </location>
</feature>
<dbReference type="InterPro" id="IPR027925">
    <property type="entry name" value="MCM_N"/>
</dbReference>
<dbReference type="Pfam" id="PF00493">
    <property type="entry name" value="MCM"/>
    <property type="match status" value="1"/>
</dbReference>
<dbReference type="GO" id="GO:0005656">
    <property type="term" value="C:nuclear pre-replicative complex"/>
    <property type="evidence" value="ECO:0007669"/>
    <property type="project" value="EnsemblFungi"/>
</dbReference>
<dbReference type="EMBL" id="KV454013">
    <property type="protein sequence ID" value="ODV95967.1"/>
    <property type="molecule type" value="Genomic_DNA"/>
</dbReference>